<evidence type="ECO:0000313" key="2">
    <source>
        <dbReference type="EMBL" id="QOZ58026.1"/>
    </source>
</evidence>
<reference evidence="2 3" key="2">
    <citation type="submission" date="2018-06" db="EMBL/GenBank/DDBJ databases">
        <title>Comparative genomics of rhizobia nodulating Arachis hypogaea in China.</title>
        <authorList>
            <person name="Li Y."/>
        </authorList>
    </citation>
    <scope>NUCLEOTIDE SEQUENCE [LARGE SCALE GENOMIC DNA]</scope>
    <source>
        <strain evidence="2 3">CCBAU 51658</strain>
    </source>
</reference>
<keyword evidence="3" id="KW-1185">Reference proteome</keyword>
<dbReference type="EMBL" id="CP030057">
    <property type="protein sequence ID" value="QOZ58026.1"/>
    <property type="molecule type" value="Genomic_DNA"/>
</dbReference>
<reference evidence="1" key="1">
    <citation type="journal article" date="2014" name="Int. J. Syst. Evol. Microbiol.">
        <title>Complete genome sequence of Corynebacterium casei LMG S-19264T (=DSM 44701T), isolated from a smear-ripened cheese.</title>
        <authorList>
            <consortium name="US DOE Joint Genome Institute (JGI-PGF)"/>
            <person name="Walter F."/>
            <person name="Albersmeier A."/>
            <person name="Kalinowski J."/>
            <person name="Ruckert C."/>
        </authorList>
    </citation>
    <scope>NUCLEOTIDE SEQUENCE</scope>
    <source>
        <strain evidence="1">CGMCC 1.15034</strain>
    </source>
</reference>
<evidence type="ECO:0000313" key="1">
    <source>
        <dbReference type="EMBL" id="GGI31030.1"/>
    </source>
</evidence>
<reference evidence="1" key="3">
    <citation type="submission" date="2022-12" db="EMBL/GenBank/DDBJ databases">
        <authorList>
            <person name="Sun Q."/>
            <person name="Zhou Y."/>
        </authorList>
    </citation>
    <scope>NUCLEOTIDE SEQUENCE</scope>
    <source>
        <strain evidence="1">CGMCC 1.15034</strain>
    </source>
</reference>
<accession>A0A410UZY1</accession>
<dbReference type="EMBL" id="BMHC01000019">
    <property type="protein sequence ID" value="GGI31030.1"/>
    <property type="molecule type" value="Genomic_DNA"/>
</dbReference>
<organism evidence="1 4">
    <name type="scientific">Bradyrhizobium guangdongense</name>
    <dbReference type="NCBI Taxonomy" id="1325090"/>
    <lineage>
        <taxon>Bacteria</taxon>
        <taxon>Pseudomonadati</taxon>
        <taxon>Pseudomonadota</taxon>
        <taxon>Alphaproteobacteria</taxon>
        <taxon>Hyphomicrobiales</taxon>
        <taxon>Nitrobacteraceae</taxon>
        <taxon>Bradyrhizobium</taxon>
    </lineage>
</organism>
<dbReference type="Proteomes" id="UP000593880">
    <property type="component" value="Chromosome"/>
</dbReference>
<evidence type="ECO:0000313" key="3">
    <source>
        <dbReference type="Proteomes" id="UP000593880"/>
    </source>
</evidence>
<gene>
    <name evidence="1" type="ORF">GCM10010987_62390</name>
    <name evidence="2" type="ORF">XH86_04145</name>
</gene>
<proteinExistence type="predicted"/>
<name>A0A410UZY1_9BRAD</name>
<sequence>MTLAQLPHWWTRTARADRGSAISALKIAGILQSSQEGGGLTLVLGGVDISMDRSMPVIRLRRYVMG</sequence>
<protein>
    <submittedName>
        <fullName evidence="1">Uncharacterized protein</fullName>
    </submittedName>
</protein>
<dbReference type="Proteomes" id="UP000625079">
    <property type="component" value="Unassembled WGS sequence"/>
</dbReference>
<evidence type="ECO:0000313" key="4">
    <source>
        <dbReference type="Proteomes" id="UP000625079"/>
    </source>
</evidence>
<dbReference type="AlphaFoldDB" id="A0A410UZY1"/>